<proteinExistence type="predicted"/>
<name>A0A4V2X4R5_PHOLU</name>
<dbReference type="Proteomes" id="UP000295550">
    <property type="component" value="Unassembled WGS sequence"/>
</dbReference>
<sequence>MNNINDVVILGLGSVADSAFNDIFAYLKPARQLEGKQVRVRESNGEIITLALRTNTPSFCFDSEELTDFHRAPHHSGTSYIVDHGSCLTLNTIPYSRYVPMSRDIV</sequence>
<protein>
    <submittedName>
        <fullName evidence="1">Uncharacterized protein</fullName>
    </submittedName>
</protein>
<accession>A0A4V2X4R5</accession>
<dbReference type="EMBL" id="PUJX01000032">
    <property type="protein sequence ID" value="TDB45315.1"/>
    <property type="molecule type" value="Genomic_DNA"/>
</dbReference>
<evidence type="ECO:0000313" key="1">
    <source>
        <dbReference type="EMBL" id="TDB45315.1"/>
    </source>
</evidence>
<dbReference type="AlphaFoldDB" id="A0A4V2X4R5"/>
<evidence type="ECO:0000313" key="2">
    <source>
        <dbReference type="Proteomes" id="UP000295550"/>
    </source>
</evidence>
<organism evidence="1 2">
    <name type="scientific">Photorhabdus luminescens subsp. mexicana</name>
    <dbReference type="NCBI Taxonomy" id="2100167"/>
    <lineage>
        <taxon>Bacteria</taxon>
        <taxon>Pseudomonadati</taxon>
        <taxon>Pseudomonadota</taxon>
        <taxon>Gammaproteobacteria</taxon>
        <taxon>Enterobacterales</taxon>
        <taxon>Morganellaceae</taxon>
        <taxon>Photorhabdus</taxon>
    </lineage>
</organism>
<comment type="caution">
    <text evidence="1">The sequence shown here is derived from an EMBL/GenBank/DDBJ whole genome shotgun (WGS) entry which is preliminary data.</text>
</comment>
<dbReference type="RefSeq" id="WP_132347976.1">
    <property type="nucleotide sequence ID" value="NZ_CAWOLF010000032.1"/>
</dbReference>
<gene>
    <name evidence="1" type="ORF">C5468_21295</name>
</gene>
<reference evidence="1 2" key="1">
    <citation type="journal article" date="2019" name="Int. J. Syst. Evol. Microbiol.">
        <title>Photorhabdus khanii subsp. guanajuatensis subsp. nov., isolated from Heterorhabditis atacamensis, and Photorhabdus luminescens subsp. mexicana subsp. nov., isolated from Heterorhabditis mexicana entomopathogenic nematodes.</title>
        <authorList>
            <person name="Machado R.A.R."/>
            <person name="Bruno P."/>
            <person name="Arce C.C.M."/>
            <person name="Liechti N."/>
            <person name="Kohler A."/>
            <person name="Bernal J."/>
            <person name="Bruggmann R."/>
            <person name="Turlings T.C.J."/>
        </authorList>
    </citation>
    <scope>NUCLEOTIDE SEQUENCE [LARGE SCALE GENOMIC DNA]</scope>
    <source>
        <strain evidence="1 2">MEX47-22</strain>
    </source>
</reference>